<evidence type="ECO:0000313" key="2">
    <source>
        <dbReference type="EMBL" id="MFI5680904.1"/>
    </source>
</evidence>
<dbReference type="EMBL" id="JBITDC010000024">
    <property type="protein sequence ID" value="MFI5680904.1"/>
    <property type="molecule type" value="Genomic_DNA"/>
</dbReference>
<organism evidence="2 3">
    <name type="scientific">Streptomyces cellulosae</name>
    <dbReference type="NCBI Taxonomy" id="1968"/>
    <lineage>
        <taxon>Bacteria</taxon>
        <taxon>Bacillati</taxon>
        <taxon>Actinomycetota</taxon>
        <taxon>Actinomycetes</taxon>
        <taxon>Kitasatosporales</taxon>
        <taxon>Streptomycetaceae</taxon>
        <taxon>Streptomyces</taxon>
    </lineage>
</organism>
<evidence type="ECO:0000256" key="1">
    <source>
        <dbReference type="SAM" id="SignalP"/>
    </source>
</evidence>
<dbReference type="RefSeq" id="WP_398661265.1">
    <property type="nucleotide sequence ID" value="NZ_JBITDC010000024.1"/>
</dbReference>
<protein>
    <recommendedName>
        <fullName evidence="4">PknH-like extracellular domain-containing protein</fullName>
    </recommendedName>
</protein>
<gene>
    <name evidence="2" type="ORF">ACIA8P_40945</name>
</gene>
<feature type="chain" id="PRO_5047424512" description="PknH-like extracellular domain-containing protein" evidence="1">
    <location>
        <begin position="29"/>
        <end position="322"/>
    </location>
</feature>
<proteinExistence type="predicted"/>
<keyword evidence="3" id="KW-1185">Reference proteome</keyword>
<keyword evidence="1" id="KW-0732">Signal</keyword>
<accession>A0ABW7YER3</accession>
<name>A0ABW7YER3_STRCE</name>
<evidence type="ECO:0000313" key="3">
    <source>
        <dbReference type="Proteomes" id="UP001612415"/>
    </source>
</evidence>
<dbReference type="Proteomes" id="UP001612415">
    <property type="component" value="Unassembled WGS sequence"/>
</dbReference>
<comment type="caution">
    <text evidence="2">The sequence shown here is derived from an EMBL/GenBank/DDBJ whole genome shotgun (WGS) entry which is preliminary data.</text>
</comment>
<sequence length="322" mass="34464">MTITSGRTGVALLCAVAAVGLLAGCSDALGDASSQSEKAPKPTVSKVPGVTSIRQLTDTADLALPVDSYMPTGHDLLQTTDAMITLEQRCVSRYGLRYTPSEARLPNFSKNSRRYGVPESLEVAREFGFHMTKNDPRSLPSHLSTPPAQDVRTVLTATSPKGLVSSYHGMSLPEGGCVGEADRAITGGDGDQRAGHSPAAEEIRAHSFEYSQLDPRVIAAQTAWKKCMSAQGYTNYQKTFDASGDERWSAAAATSQEIDVAVADWQCAKRVNLVGIWFAVESAYQNTQIEAHAEELQQSKEALLRQTKRVATVLAGGKLSAS</sequence>
<feature type="signal peptide" evidence="1">
    <location>
        <begin position="1"/>
        <end position="28"/>
    </location>
</feature>
<reference evidence="2 3" key="1">
    <citation type="submission" date="2024-10" db="EMBL/GenBank/DDBJ databases">
        <title>The Natural Products Discovery Center: Release of the First 8490 Sequenced Strains for Exploring Actinobacteria Biosynthetic Diversity.</title>
        <authorList>
            <person name="Kalkreuter E."/>
            <person name="Kautsar S.A."/>
            <person name="Yang D."/>
            <person name="Bader C.D."/>
            <person name="Teijaro C.N."/>
            <person name="Fluegel L."/>
            <person name="Davis C.M."/>
            <person name="Simpson J.R."/>
            <person name="Lauterbach L."/>
            <person name="Steele A.D."/>
            <person name="Gui C."/>
            <person name="Meng S."/>
            <person name="Li G."/>
            <person name="Viehrig K."/>
            <person name="Ye F."/>
            <person name="Su P."/>
            <person name="Kiefer A.F."/>
            <person name="Nichols A."/>
            <person name="Cepeda A.J."/>
            <person name="Yan W."/>
            <person name="Fan B."/>
            <person name="Jiang Y."/>
            <person name="Adhikari A."/>
            <person name="Zheng C.-J."/>
            <person name="Schuster L."/>
            <person name="Cowan T.M."/>
            <person name="Smanski M.J."/>
            <person name="Chevrette M.G."/>
            <person name="De Carvalho L.P.S."/>
            <person name="Shen B."/>
        </authorList>
    </citation>
    <scope>NUCLEOTIDE SEQUENCE [LARGE SCALE GENOMIC DNA]</scope>
    <source>
        <strain evidence="2 3">NPDC051599</strain>
    </source>
</reference>
<dbReference type="PROSITE" id="PS51257">
    <property type="entry name" value="PROKAR_LIPOPROTEIN"/>
    <property type="match status" value="1"/>
</dbReference>
<evidence type="ECO:0008006" key="4">
    <source>
        <dbReference type="Google" id="ProtNLM"/>
    </source>
</evidence>